<name>A0A1G2QH44_9BACT</name>
<evidence type="ECO:0000313" key="2">
    <source>
        <dbReference type="EMBL" id="OHA59683.1"/>
    </source>
</evidence>
<keyword evidence="1" id="KW-0472">Membrane</keyword>
<dbReference type="EMBL" id="MHTK01000006">
    <property type="protein sequence ID" value="OHA59683.1"/>
    <property type="molecule type" value="Genomic_DNA"/>
</dbReference>
<feature type="transmembrane region" description="Helical" evidence="1">
    <location>
        <begin position="21"/>
        <end position="40"/>
    </location>
</feature>
<comment type="caution">
    <text evidence="2">The sequence shown here is derived from an EMBL/GenBank/DDBJ whole genome shotgun (WGS) entry which is preliminary data.</text>
</comment>
<gene>
    <name evidence="2" type="ORF">A2589_02395</name>
</gene>
<reference evidence="2 3" key="1">
    <citation type="journal article" date="2016" name="Nat. Commun.">
        <title>Thousands of microbial genomes shed light on interconnected biogeochemical processes in an aquifer system.</title>
        <authorList>
            <person name="Anantharaman K."/>
            <person name="Brown C.T."/>
            <person name="Hug L.A."/>
            <person name="Sharon I."/>
            <person name="Castelle C.J."/>
            <person name="Probst A.J."/>
            <person name="Thomas B.C."/>
            <person name="Singh A."/>
            <person name="Wilkins M.J."/>
            <person name="Karaoz U."/>
            <person name="Brodie E.L."/>
            <person name="Williams K.H."/>
            <person name="Hubbard S.S."/>
            <person name="Banfield J.F."/>
        </authorList>
    </citation>
    <scope>NUCLEOTIDE SEQUENCE [LARGE SCALE GENOMIC DNA]</scope>
</reference>
<dbReference type="AlphaFoldDB" id="A0A1G2QH44"/>
<organism evidence="2 3">
    <name type="scientific">Candidatus Vogelbacteria bacterium RIFOXYD1_FULL_46_19</name>
    <dbReference type="NCBI Taxonomy" id="1802439"/>
    <lineage>
        <taxon>Bacteria</taxon>
        <taxon>Candidatus Vogeliibacteriota</taxon>
    </lineage>
</organism>
<evidence type="ECO:0000313" key="3">
    <source>
        <dbReference type="Proteomes" id="UP000177838"/>
    </source>
</evidence>
<sequence>MNSIVRKQSASKKFLKGVLEASAGVGIILLMTAVLGWFVVSAMDQPVVYRTHPDGEVQRVLVVEDGEEREYGPEWLEANPGSYQEVWVAPAHLRADVE</sequence>
<keyword evidence="1" id="KW-1133">Transmembrane helix</keyword>
<keyword evidence="1" id="KW-0812">Transmembrane</keyword>
<proteinExistence type="predicted"/>
<accession>A0A1G2QH44</accession>
<dbReference type="Proteomes" id="UP000177838">
    <property type="component" value="Unassembled WGS sequence"/>
</dbReference>
<evidence type="ECO:0000256" key="1">
    <source>
        <dbReference type="SAM" id="Phobius"/>
    </source>
</evidence>
<protein>
    <submittedName>
        <fullName evidence="2">Uncharacterized protein</fullName>
    </submittedName>
</protein>